<sequence length="81" mass="9180">MSTESIGLSVTILVSLATATGWLLSKIEKEKDKNHDLELEIKNLELKIKELENKISLQNTILENVRSNTNTFISLLEKLLK</sequence>
<dbReference type="RefSeq" id="WP_323978720.1">
    <property type="nucleotide sequence ID" value="NZ_JAYKBV010000002.1"/>
</dbReference>
<keyword evidence="2" id="KW-0472">Membrane</keyword>
<keyword evidence="2" id="KW-1133">Transmembrane helix</keyword>
<proteinExistence type="predicted"/>
<evidence type="ECO:0000313" key="4">
    <source>
        <dbReference type="Proteomes" id="UP001324270"/>
    </source>
</evidence>
<gene>
    <name evidence="3" type="ORF">VJJ49_01640</name>
</gene>
<dbReference type="EMBL" id="JAYKBV010000002">
    <property type="protein sequence ID" value="MEB3039396.1"/>
    <property type="molecule type" value="Genomic_DNA"/>
</dbReference>
<reference evidence="3 4" key="1">
    <citation type="submission" date="2023-12" db="EMBL/GenBank/DDBJ databases">
        <title>Genomic sequences of Capnocytophaga and Parvimonas strains.</title>
        <authorList>
            <person name="Watt R.M."/>
            <person name="Wang M."/>
            <person name="Yang T."/>
            <person name="Tong W.M."/>
        </authorList>
    </citation>
    <scope>NUCLEOTIDE SEQUENCE [LARGE SCALE GENOMIC DNA]</scope>
    <source>
        <strain evidence="3 4">CCUG 13156</strain>
    </source>
</reference>
<evidence type="ECO:0000313" key="3">
    <source>
        <dbReference type="EMBL" id="MEB3039396.1"/>
    </source>
</evidence>
<feature type="transmembrane region" description="Helical" evidence="2">
    <location>
        <begin position="6"/>
        <end position="24"/>
    </location>
</feature>
<keyword evidence="4" id="KW-1185">Reference proteome</keyword>
<name>A0ABU5Y675_9FLAO</name>
<evidence type="ECO:0000256" key="2">
    <source>
        <dbReference type="SAM" id="Phobius"/>
    </source>
</evidence>
<keyword evidence="1" id="KW-0175">Coiled coil</keyword>
<evidence type="ECO:0000256" key="1">
    <source>
        <dbReference type="SAM" id="Coils"/>
    </source>
</evidence>
<accession>A0ABU5Y675</accession>
<organism evidence="3 4">
    <name type="scientific">Capnocytophaga gingivalis</name>
    <dbReference type="NCBI Taxonomy" id="1017"/>
    <lineage>
        <taxon>Bacteria</taxon>
        <taxon>Pseudomonadati</taxon>
        <taxon>Bacteroidota</taxon>
        <taxon>Flavobacteriia</taxon>
        <taxon>Flavobacteriales</taxon>
        <taxon>Flavobacteriaceae</taxon>
        <taxon>Capnocytophaga</taxon>
    </lineage>
</organism>
<comment type="caution">
    <text evidence="3">The sequence shown here is derived from an EMBL/GenBank/DDBJ whole genome shotgun (WGS) entry which is preliminary data.</text>
</comment>
<dbReference type="Proteomes" id="UP001324270">
    <property type="component" value="Unassembled WGS sequence"/>
</dbReference>
<protein>
    <submittedName>
        <fullName evidence="3">Uncharacterized protein</fullName>
    </submittedName>
</protein>
<feature type="coiled-coil region" evidence="1">
    <location>
        <begin position="27"/>
        <end position="68"/>
    </location>
</feature>
<keyword evidence="2" id="KW-0812">Transmembrane</keyword>